<keyword evidence="2" id="KW-1185">Reference proteome</keyword>
<dbReference type="Proteomes" id="UP001597244">
    <property type="component" value="Unassembled WGS sequence"/>
</dbReference>
<sequence>MTREEMIEDIMEWRPDTRRSTWERKSEKQLKANWVILNSMADREADEILSSNC</sequence>
<name>A0ABW4DTF0_9LACO</name>
<accession>A0ABW4DTF0</accession>
<reference evidence="2" key="1">
    <citation type="journal article" date="2019" name="Int. J. Syst. Evol. Microbiol.">
        <title>The Global Catalogue of Microorganisms (GCM) 10K type strain sequencing project: providing services to taxonomists for standard genome sequencing and annotation.</title>
        <authorList>
            <consortium name="The Broad Institute Genomics Platform"/>
            <consortium name="The Broad Institute Genome Sequencing Center for Infectious Disease"/>
            <person name="Wu L."/>
            <person name="Ma J."/>
        </authorList>
    </citation>
    <scope>NUCLEOTIDE SEQUENCE [LARGE SCALE GENOMIC DNA]</scope>
    <source>
        <strain evidence="2">CCM 8951</strain>
    </source>
</reference>
<evidence type="ECO:0000313" key="1">
    <source>
        <dbReference type="EMBL" id="MFD1466500.1"/>
    </source>
</evidence>
<organism evidence="1 2">
    <name type="scientific">Lapidilactobacillus mulanensis</name>
    <dbReference type="NCBI Taxonomy" id="2485999"/>
    <lineage>
        <taxon>Bacteria</taxon>
        <taxon>Bacillati</taxon>
        <taxon>Bacillota</taxon>
        <taxon>Bacilli</taxon>
        <taxon>Lactobacillales</taxon>
        <taxon>Lactobacillaceae</taxon>
        <taxon>Lapidilactobacillus</taxon>
    </lineage>
</organism>
<proteinExistence type="predicted"/>
<dbReference type="RefSeq" id="WP_164506554.1">
    <property type="nucleotide sequence ID" value="NZ_JBHTOF010000103.1"/>
</dbReference>
<dbReference type="EMBL" id="JBHTOF010000103">
    <property type="protein sequence ID" value="MFD1466500.1"/>
    <property type="molecule type" value="Genomic_DNA"/>
</dbReference>
<evidence type="ECO:0000313" key="2">
    <source>
        <dbReference type="Proteomes" id="UP001597244"/>
    </source>
</evidence>
<protein>
    <submittedName>
        <fullName evidence="1">Uncharacterized protein</fullName>
    </submittedName>
</protein>
<comment type="caution">
    <text evidence="1">The sequence shown here is derived from an EMBL/GenBank/DDBJ whole genome shotgun (WGS) entry which is preliminary data.</text>
</comment>
<gene>
    <name evidence="1" type="ORF">ACFQ4L_10545</name>
</gene>